<name>A0A5C4ZYI8_9BACI</name>
<evidence type="ECO:0000259" key="14">
    <source>
        <dbReference type="PROSITE" id="PS50990"/>
    </source>
</evidence>
<feature type="transmembrane region" description="Helical" evidence="11">
    <location>
        <begin position="374"/>
        <end position="397"/>
    </location>
</feature>
<dbReference type="InterPro" id="IPR027417">
    <property type="entry name" value="P-loop_NTPase"/>
</dbReference>
<dbReference type="PANTHER" id="PTHR43394">
    <property type="entry name" value="ATP-DEPENDENT PERMEASE MDL1, MITOCHONDRIAL"/>
    <property type="match status" value="1"/>
</dbReference>
<dbReference type="InterPro" id="IPR036640">
    <property type="entry name" value="ABC1_TM_sf"/>
</dbReference>
<evidence type="ECO:0000256" key="7">
    <source>
        <dbReference type="ARBA" id="ARBA00022807"/>
    </source>
</evidence>
<reference evidence="15 16" key="1">
    <citation type="submission" date="2019-06" db="EMBL/GenBank/DDBJ databases">
        <title>Biocontrol Bacillus strains from Vietnam.</title>
        <authorList>
            <person name="Borriss R."/>
            <person name="Lasch P."/>
            <person name="Thanh Tam L.T."/>
            <person name="Luong P.T."/>
            <person name="Phuong Thao L.T."/>
            <person name="Kim Chung L.T."/>
        </authorList>
    </citation>
    <scope>NUCLEOTIDE SEQUENCE [LARGE SCALE GENOMIC DNA]</scope>
    <source>
        <strain evidence="15 16">SN1</strain>
    </source>
</reference>
<keyword evidence="8" id="KW-0067">ATP-binding</keyword>
<dbReference type="GO" id="GO:0005886">
    <property type="term" value="C:plasma membrane"/>
    <property type="evidence" value="ECO:0007669"/>
    <property type="project" value="UniProtKB-SubCell"/>
</dbReference>
<evidence type="ECO:0000256" key="1">
    <source>
        <dbReference type="ARBA" id="ARBA00004651"/>
    </source>
</evidence>
<feature type="transmembrane region" description="Helical" evidence="11">
    <location>
        <begin position="197"/>
        <end position="218"/>
    </location>
</feature>
<dbReference type="GO" id="GO:0008234">
    <property type="term" value="F:cysteine-type peptidase activity"/>
    <property type="evidence" value="ECO:0007669"/>
    <property type="project" value="UniProtKB-KW"/>
</dbReference>
<dbReference type="SMART" id="SM00382">
    <property type="entry name" value="AAA"/>
    <property type="match status" value="1"/>
</dbReference>
<dbReference type="EMBL" id="VEPV01000021">
    <property type="protein sequence ID" value="TNP10493.1"/>
    <property type="molecule type" value="Genomic_DNA"/>
</dbReference>
<dbReference type="SUPFAM" id="SSF52540">
    <property type="entry name" value="P-loop containing nucleoside triphosphate hydrolases"/>
    <property type="match status" value="1"/>
</dbReference>
<evidence type="ECO:0000259" key="13">
    <source>
        <dbReference type="PROSITE" id="PS50929"/>
    </source>
</evidence>
<evidence type="ECO:0000256" key="3">
    <source>
        <dbReference type="ARBA" id="ARBA00022475"/>
    </source>
</evidence>
<accession>A0A5C4ZYI8</accession>
<keyword evidence="9 11" id="KW-1133">Transmembrane helix</keyword>
<comment type="caution">
    <text evidence="15">The sequence shown here is derived from an EMBL/GenBank/DDBJ whole genome shotgun (WGS) entry which is preliminary data.</text>
</comment>
<keyword evidence="7" id="KW-0645">Protease</keyword>
<feature type="transmembrane region" description="Helical" evidence="11">
    <location>
        <begin position="272"/>
        <end position="290"/>
    </location>
</feature>
<keyword evidence="7" id="KW-0788">Thiol protease</keyword>
<evidence type="ECO:0000313" key="16">
    <source>
        <dbReference type="Proteomes" id="UP000312495"/>
    </source>
</evidence>
<dbReference type="PROSITE" id="PS50893">
    <property type="entry name" value="ABC_TRANSPORTER_2"/>
    <property type="match status" value="1"/>
</dbReference>
<evidence type="ECO:0000256" key="6">
    <source>
        <dbReference type="ARBA" id="ARBA00022801"/>
    </source>
</evidence>
<feature type="transmembrane region" description="Helical" evidence="11">
    <location>
        <begin position="156"/>
        <end position="177"/>
    </location>
</feature>
<evidence type="ECO:0000256" key="8">
    <source>
        <dbReference type="ARBA" id="ARBA00022840"/>
    </source>
</evidence>
<organism evidence="15 16">
    <name type="scientific">Bacillus tropicus</name>
    <dbReference type="NCBI Taxonomy" id="2026188"/>
    <lineage>
        <taxon>Bacteria</taxon>
        <taxon>Bacillati</taxon>
        <taxon>Bacillota</taxon>
        <taxon>Bacilli</taxon>
        <taxon>Bacillales</taxon>
        <taxon>Bacillaceae</taxon>
        <taxon>Bacillus</taxon>
        <taxon>Bacillus cereus group</taxon>
    </lineage>
</organism>
<evidence type="ECO:0000256" key="4">
    <source>
        <dbReference type="ARBA" id="ARBA00022692"/>
    </source>
</evidence>
<dbReference type="GO" id="GO:0005524">
    <property type="term" value="F:ATP binding"/>
    <property type="evidence" value="ECO:0007669"/>
    <property type="project" value="UniProtKB-KW"/>
</dbReference>
<dbReference type="InterPro" id="IPR003593">
    <property type="entry name" value="AAA+_ATPase"/>
</dbReference>
<evidence type="ECO:0000256" key="10">
    <source>
        <dbReference type="ARBA" id="ARBA00023136"/>
    </source>
</evidence>
<evidence type="ECO:0000256" key="11">
    <source>
        <dbReference type="SAM" id="Phobius"/>
    </source>
</evidence>
<dbReference type="Gene3D" id="3.90.70.10">
    <property type="entry name" value="Cysteine proteinases"/>
    <property type="match status" value="1"/>
</dbReference>
<comment type="subcellular location">
    <subcellularLocation>
        <location evidence="1">Cell membrane</location>
        <topology evidence="1">Multi-pass membrane protein</topology>
    </subcellularLocation>
</comment>
<keyword evidence="10 11" id="KW-0472">Membrane</keyword>
<feature type="transmembrane region" description="Helical" evidence="11">
    <location>
        <begin position="296"/>
        <end position="314"/>
    </location>
</feature>
<dbReference type="InterPro" id="IPR039421">
    <property type="entry name" value="Type_1_exporter"/>
</dbReference>
<dbReference type="RefSeq" id="WP_074619578.1">
    <property type="nucleotide sequence ID" value="NZ_JAJAQE010000017.1"/>
</dbReference>
<dbReference type="AlphaFoldDB" id="A0A5C4ZYI8"/>
<gene>
    <name evidence="15" type="ORF">FHY71_27270</name>
</gene>
<evidence type="ECO:0000256" key="2">
    <source>
        <dbReference type="ARBA" id="ARBA00022448"/>
    </source>
</evidence>
<dbReference type="InterPro" id="IPR017871">
    <property type="entry name" value="ABC_transporter-like_CS"/>
</dbReference>
<dbReference type="Pfam" id="PF00005">
    <property type="entry name" value="ABC_tran"/>
    <property type="match status" value="1"/>
</dbReference>
<dbReference type="InterPro" id="IPR005074">
    <property type="entry name" value="Peptidase_C39"/>
</dbReference>
<keyword evidence="3" id="KW-1003">Cell membrane</keyword>
<dbReference type="Proteomes" id="UP000312495">
    <property type="component" value="Unassembled WGS sequence"/>
</dbReference>
<dbReference type="FunFam" id="3.40.50.300:FF:000299">
    <property type="entry name" value="ABC transporter ATP-binding protein/permease"/>
    <property type="match status" value="1"/>
</dbReference>
<feature type="domain" description="ABC transmembrane type-1" evidence="13">
    <location>
        <begin position="160"/>
        <end position="437"/>
    </location>
</feature>
<keyword evidence="2" id="KW-0813">Transport</keyword>
<keyword evidence="5" id="KW-0547">Nucleotide-binding</keyword>
<proteinExistence type="predicted"/>
<feature type="domain" description="Peptidase C39" evidence="14">
    <location>
        <begin position="9"/>
        <end position="128"/>
    </location>
</feature>
<dbReference type="InterPro" id="IPR003439">
    <property type="entry name" value="ABC_transporter-like_ATP-bd"/>
</dbReference>
<evidence type="ECO:0000256" key="5">
    <source>
        <dbReference type="ARBA" id="ARBA00022741"/>
    </source>
</evidence>
<dbReference type="CDD" id="cd18555">
    <property type="entry name" value="ABC_6TM_T1SS_like"/>
    <property type="match status" value="1"/>
</dbReference>
<dbReference type="SUPFAM" id="SSF90123">
    <property type="entry name" value="ABC transporter transmembrane region"/>
    <property type="match status" value="1"/>
</dbReference>
<dbReference type="PROSITE" id="PS00211">
    <property type="entry name" value="ABC_TRANSPORTER_1"/>
    <property type="match status" value="1"/>
</dbReference>
<feature type="domain" description="ABC transporter" evidence="12">
    <location>
        <begin position="472"/>
        <end position="705"/>
    </location>
</feature>
<evidence type="ECO:0000313" key="15">
    <source>
        <dbReference type="EMBL" id="TNP10493.1"/>
    </source>
</evidence>
<keyword evidence="4 11" id="KW-0812">Transmembrane</keyword>
<dbReference type="InterPro" id="IPR011527">
    <property type="entry name" value="ABC1_TM_dom"/>
</dbReference>
<evidence type="ECO:0000259" key="12">
    <source>
        <dbReference type="PROSITE" id="PS50893"/>
    </source>
</evidence>
<keyword evidence="6" id="KW-0378">Hydrolase</keyword>
<dbReference type="PROSITE" id="PS50929">
    <property type="entry name" value="ABC_TM1F"/>
    <property type="match status" value="1"/>
</dbReference>
<dbReference type="PANTHER" id="PTHR43394:SF1">
    <property type="entry name" value="ATP-BINDING CASSETTE SUB-FAMILY B MEMBER 10, MITOCHONDRIAL"/>
    <property type="match status" value="1"/>
</dbReference>
<dbReference type="Pfam" id="PF03412">
    <property type="entry name" value="Peptidase_C39"/>
    <property type="match status" value="1"/>
</dbReference>
<dbReference type="GO" id="GO:0016887">
    <property type="term" value="F:ATP hydrolysis activity"/>
    <property type="evidence" value="ECO:0007669"/>
    <property type="project" value="InterPro"/>
</dbReference>
<dbReference type="PROSITE" id="PS50990">
    <property type="entry name" value="PEPTIDASE_C39"/>
    <property type="match status" value="1"/>
</dbReference>
<evidence type="ECO:0000256" key="9">
    <source>
        <dbReference type="ARBA" id="ARBA00022989"/>
    </source>
</evidence>
<dbReference type="CDD" id="cd02425">
    <property type="entry name" value="Peptidase_C39F"/>
    <property type="match status" value="1"/>
</dbReference>
<dbReference type="Gene3D" id="3.40.50.300">
    <property type="entry name" value="P-loop containing nucleotide triphosphate hydrolases"/>
    <property type="match status" value="1"/>
</dbReference>
<protein>
    <submittedName>
        <fullName evidence="15">Peptidase domain-containing ABC transporter</fullName>
    </submittedName>
</protein>
<dbReference type="Gene3D" id="1.20.1560.10">
    <property type="entry name" value="ABC transporter type 1, transmembrane domain"/>
    <property type="match status" value="1"/>
</dbReference>
<dbReference type="GO" id="GO:0006508">
    <property type="term" value="P:proteolysis"/>
    <property type="evidence" value="ECO:0007669"/>
    <property type="project" value="InterPro"/>
</dbReference>
<dbReference type="GO" id="GO:0015421">
    <property type="term" value="F:ABC-type oligopeptide transporter activity"/>
    <property type="evidence" value="ECO:0007669"/>
    <property type="project" value="TreeGrafter"/>
</dbReference>
<dbReference type="InterPro" id="IPR033839">
    <property type="entry name" value="Lacticin_481_peptidase"/>
</dbReference>
<dbReference type="Pfam" id="PF00664">
    <property type="entry name" value="ABC_membrane"/>
    <property type="match status" value="1"/>
</dbReference>
<sequence length="718" mass="80834">MSKVPFIEQMEHSECGLACLAMVLKFYGRHVSLAELREKYGVPKGGTSLYQLMVIGKNYDLEVKGFKADKQALRQLSLPAIIHWENKHYVVLEKVSRHSIIIVDPAYGRLKITHKEFDKKYSGYTLSLNPTASFRKEAGPSHMRFFLAFALSKPKLVISIVIGSLILQLFSLVVPWLTSWITDQVIVPQNGEYINVLGYSILVLFISFQIFAWMRGFLVAKLQTAIDKSLMEKFMHKLLSLPYNFFENRSVGELLFRANSNIYIRQILSTKVISFLIDGILLFTYLFFMFRYSVNMGVTVSMIGMIVFLLLVTSTKISKKLSDKDVSAQSQVQRLLSESINGISDIKVMGLENQVFKDWKNRFHMQLQNAEKRAIWVSAVNTTASAIQFILPIFLLWYSSSEILAGSMTLGGVLGFNALAMAFMTPIISIGSGYGELIYLGSYIQRIYDVMQAKSEREEEGRPKSLNLKGDIEFRNVSYQHNYFSEKAVKDISFKVTAGEKVAIVGASGSGKSTLVKLLLGLYTPTDGSIQFDGKDSRNFDITSLRKSMGVVFQEARLFNKSVAENIEAQRKEISKHDVITATQKANIFNEIMALPLKFDTTVSEFGVNFSGGQRQRLIIARALASKPSILLLDEATSALDTLSERVIDEELTHMSCTRIVIAHRLSTVQNADKIIVMNQGEVVEIGNHEELIEKEGYYYELCKAQELKEGLPDEISA</sequence>